<dbReference type="Gene3D" id="3.40.30.10">
    <property type="entry name" value="Glutaredoxin"/>
    <property type="match status" value="1"/>
</dbReference>
<dbReference type="GO" id="GO:0016671">
    <property type="term" value="F:oxidoreductase activity, acting on a sulfur group of donors, disulfide as acceptor"/>
    <property type="evidence" value="ECO:0007669"/>
    <property type="project" value="TreeGrafter"/>
</dbReference>
<dbReference type="InterPro" id="IPR044241">
    <property type="entry name" value="TxlA/HCF164"/>
</dbReference>
<accession>A0A086CGL7</accession>
<keyword evidence="4" id="KW-0413">Isomerase</keyword>
<evidence type="ECO:0000313" key="4">
    <source>
        <dbReference type="EMBL" id="KFF41331.1"/>
    </source>
</evidence>
<dbReference type="InterPro" id="IPR036249">
    <property type="entry name" value="Thioredoxin-like_sf"/>
</dbReference>
<feature type="transmembrane region" description="Helical" evidence="2">
    <location>
        <begin position="12"/>
        <end position="30"/>
    </location>
</feature>
<organism evidence="4 5">
    <name type="scientific">Candidatus Atelocyanobacterium thalassa isolate SIO64986</name>
    <dbReference type="NCBI Taxonomy" id="1527444"/>
    <lineage>
        <taxon>Bacteria</taxon>
        <taxon>Bacillati</taxon>
        <taxon>Cyanobacteriota</taxon>
        <taxon>Cyanophyceae</taxon>
        <taxon>Oscillatoriophycideae</taxon>
        <taxon>Chroococcales</taxon>
        <taxon>Aphanothecaceae</taxon>
        <taxon>Candidatus Atelocyanobacterium</taxon>
        <taxon>Candidatus Atelocyanobacterium thalassae</taxon>
    </lineage>
</organism>
<sequence length="187" mass="21265">MLEFINIHRIKNFLIAIVAIILGVTIFLGFQTQTNSFSLEFQAKQAISMNAAMMNNKPTVLEFYSTWCTSCKAMASNLAKFKEEYSKTINFVMLNVDNNKWLPDILHYQINGIPYFVFMDYQNNIVAQTIGEQPFDVMKANLDALDKNKKLPYTYITGKNSNFSATIQTSSDSPLSHGYKPSNQSLK</sequence>
<reference evidence="4 5" key="1">
    <citation type="submission" date="2014-08" db="EMBL/GenBank/DDBJ databases">
        <title>Comparative genomics reveals surprising divergence of two closely related strains of uncultivated UCYN-A cyanobacteria.</title>
        <authorList>
            <person name="Bombar D."/>
            <person name="Heller P."/>
            <person name="Sanchez-Baracaldo P."/>
            <person name="Carter B.J."/>
            <person name="Zert J.P."/>
        </authorList>
    </citation>
    <scope>NUCLEOTIDE SEQUENCE [LARGE SCALE GENOMIC DNA]</scope>
</reference>
<keyword evidence="2" id="KW-1133">Transmembrane helix</keyword>
<feature type="domain" description="Thioredoxin" evidence="3">
    <location>
        <begin position="28"/>
        <end position="147"/>
    </location>
</feature>
<evidence type="ECO:0000259" key="3">
    <source>
        <dbReference type="PROSITE" id="PS51352"/>
    </source>
</evidence>
<dbReference type="eggNOG" id="COG0526">
    <property type="taxonomic scope" value="Bacteria"/>
</dbReference>
<gene>
    <name evidence="4" type="ORF">ucyna2_00855</name>
</gene>
<dbReference type="Proteomes" id="UP000028922">
    <property type="component" value="Unassembled WGS sequence"/>
</dbReference>
<evidence type="ECO:0000313" key="5">
    <source>
        <dbReference type="Proteomes" id="UP000028922"/>
    </source>
</evidence>
<comment type="caution">
    <text evidence="4">The sequence shown here is derived from an EMBL/GenBank/DDBJ whole genome shotgun (WGS) entry which is preliminary data.</text>
</comment>
<dbReference type="STRING" id="1527444.ucyna2_00855"/>
<dbReference type="GO" id="GO:0016853">
    <property type="term" value="F:isomerase activity"/>
    <property type="evidence" value="ECO:0007669"/>
    <property type="project" value="UniProtKB-KW"/>
</dbReference>
<dbReference type="AlphaFoldDB" id="A0A086CGL7"/>
<name>A0A086CGL7_9CHRO</name>
<dbReference type="PANTHER" id="PTHR47353">
    <property type="entry name" value="THIOREDOXIN-LIKE PROTEIN HCF164, CHLOROPLASTIC"/>
    <property type="match status" value="1"/>
</dbReference>
<evidence type="ECO:0000256" key="1">
    <source>
        <dbReference type="SAM" id="MobiDB-lite"/>
    </source>
</evidence>
<keyword evidence="2" id="KW-0472">Membrane</keyword>
<keyword evidence="2" id="KW-0812">Transmembrane</keyword>
<dbReference type="PROSITE" id="PS51352">
    <property type="entry name" value="THIOREDOXIN_2"/>
    <property type="match status" value="1"/>
</dbReference>
<protein>
    <submittedName>
        <fullName evidence="4">Thiol-disulfide isomerase-like thioredoxin</fullName>
    </submittedName>
</protein>
<dbReference type="EMBL" id="JPSP01000009">
    <property type="protein sequence ID" value="KFF41331.1"/>
    <property type="molecule type" value="Genomic_DNA"/>
</dbReference>
<feature type="region of interest" description="Disordered" evidence="1">
    <location>
        <begin position="168"/>
        <end position="187"/>
    </location>
</feature>
<dbReference type="Pfam" id="PF00085">
    <property type="entry name" value="Thioredoxin"/>
    <property type="match status" value="1"/>
</dbReference>
<evidence type="ECO:0000256" key="2">
    <source>
        <dbReference type="SAM" id="Phobius"/>
    </source>
</evidence>
<dbReference type="PANTHER" id="PTHR47353:SF1">
    <property type="entry name" value="THIOREDOXIN-LIKE PROTEIN HCF164, CHLOROPLASTIC"/>
    <property type="match status" value="1"/>
</dbReference>
<dbReference type="InterPro" id="IPR013766">
    <property type="entry name" value="Thioredoxin_domain"/>
</dbReference>
<proteinExistence type="predicted"/>
<dbReference type="InterPro" id="IPR017937">
    <property type="entry name" value="Thioredoxin_CS"/>
</dbReference>
<dbReference type="PROSITE" id="PS00194">
    <property type="entry name" value="THIOREDOXIN_1"/>
    <property type="match status" value="1"/>
</dbReference>
<dbReference type="SUPFAM" id="SSF52833">
    <property type="entry name" value="Thioredoxin-like"/>
    <property type="match status" value="1"/>
</dbReference>